<accession>A0A941IQU1</accession>
<dbReference type="AlphaFoldDB" id="A0A941IQU1"/>
<gene>
    <name evidence="1" type="ORF">KDL01_25390</name>
</gene>
<proteinExistence type="predicted"/>
<sequence length="265" mass="29486">MALLIERWQRHGQHRLYVKDTETRTQLGYYDCRTGKLSLKDAERSYEVVLALRPFLSGSVPEGLAHLMPQYPAPPAEVLARTESFETFSGSYARPRPRVLARVARPRGRKAERVVGRRLARLGRDGWDVLRAAHPHEDAEAAYLVIGPPGVFTVSTLRHAGARVRIGAQAVWVDNAIKQYLRNARHEAASAGRRLGVTLEAPPRVIPVLAFVDAAAVESHEGHPDVIVVRGERIDQELRDCVGELSLPERDRIVAAAHRTAAWSI</sequence>
<dbReference type="RefSeq" id="WP_212531111.1">
    <property type="nucleotide sequence ID" value="NZ_JAGSOG010000152.1"/>
</dbReference>
<organism evidence="1 2">
    <name type="scientific">Actinospica durhamensis</name>
    <dbReference type="NCBI Taxonomy" id="1508375"/>
    <lineage>
        <taxon>Bacteria</taxon>
        <taxon>Bacillati</taxon>
        <taxon>Actinomycetota</taxon>
        <taxon>Actinomycetes</taxon>
        <taxon>Catenulisporales</taxon>
        <taxon>Actinospicaceae</taxon>
        <taxon>Actinospica</taxon>
    </lineage>
</organism>
<keyword evidence="2" id="KW-1185">Reference proteome</keyword>
<evidence type="ECO:0008006" key="3">
    <source>
        <dbReference type="Google" id="ProtNLM"/>
    </source>
</evidence>
<reference evidence="1" key="1">
    <citation type="submission" date="2021-04" db="EMBL/GenBank/DDBJ databases">
        <title>Genome based classification of Actinospica acidithermotolerans sp. nov., an actinobacterium isolated from an Indonesian hot spring.</title>
        <authorList>
            <person name="Kusuma A.B."/>
            <person name="Putra K.E."/>
            <person name="Nafisah S."/>
            <person name="Loh J."/>
            <person name="Nouioui I."/>
            <person name="Goodfellow M."/>
        </authorList>
    </citation>
    <scope>NUCLEOTIDE SEQUENCE</scope>
    <source>
        <strain evidence="1">CSCA 57</strain>
    </source>
</reference>
<comment type="caution">
    <text evidence="1">The sequence shown here is derived from an EMBL/GenBank/DDBJ whole genome shotgun (WGS) entry which is preliminary data.</text>
</comment>
<evidence type="ECO:0000313" key="2">
    <source>
        <dbReference type="Proteomes" id="UP000675781"/>
    </source>
</evidence>
<dbReference type="EMBL" id="JAGSOG010000152">
    <property type="protein sequence ID" value="MBR7836639.1"/>
    <property type="molecule type" value="Genomic_DNA"/>
</dbReference>
<evidence type="ECO:0000313" key="1">
    <source>
        <dbReference type="EMBL" id="MBR7836639.1"/>
    </source>
</evidence>
<name>A0A941IQU1_9ACTN</name>
<dbReference type="Proteomes" id="UP000675781">
    <property type="component" value="Unassembled WGS sequence"/>
</dbReference>
<protein>
    <recommendedName>
        <fullName evidence="3">NERD domain-containing protein</fullName>
    </recommendedName>
</protein>